<evidence type="ECO:0000256" key="13">
    <source>
        <dbReference type="PIRNR" id="PIRNR036573"/>
    </source>
</evidence>
<dbReference type="InterPro" id="IPR012112">
    <property type="entry name" value="REV1"/>
</dbReference>
<dbReference type="InterPro" id="IPR036420">
    <property type="entry name" value="BRCT_dom_sf"/>
</dbReference>
<feature type="domain" description="BRCT" evidence="15">
    <location>
        <begin position="113"/>
        <end position="204"/>
    </location>
</feature>
<dbReference type="Gene3D" id="6.10.250.1630">
    <property type="match status" value="1"/>
</dbReference>
<feature type="region of interest" description="Disordered" evidence="14">
    <location>
        <begin position="948"/>
        <end position="980"/>
    </location>
</feature>
<feature type="compositionally biased region" description="Basic and acidic residues" evidence="14">
    <location>
        <begin position="1014"/>
        <end position="1023"/>
    </location>
</feature>
<feature type="region of interest" description="Disordered" evidence="14">
    <location>
        <begin position="796"/>
        <end position="823"/>
    </location>
</feature>
<keyword evidence="11 13" id="KW-0234">DNA repair</keyword>
<evidence type="ECO:0000256" key="2">
    <source>
        <dbReference type="ARBA" id="ARBA00010945"/>
    </source>
</evidence>
<dbReference type="InterPro" id="IPR043502">
    <property type="entry name" value="DNA/RNA_pol_sf"/>
</dbReference>
<evidence type="ECO:0000256" key="9">
    <source>
        <dbReference type="ARBA" id="ARBA00022842"/>
    </source>
</evidence>
<dbReference type="SUPFAM" id="SSF56672">
    <property type="entry name" value="DNA/RNA polymerases"/>
    <property type="match status" value="1"/>
</dbReference>
<name>A0ABP0UIG2_9BRYO</name>
<evidence type="ECO:0000259" key="15">
    <source>
        <dbReference type="PROSITE" id="PS50172"/>
    </source>
</evidence>
<evidence type="ECO:0000256" key="10">
    <source>
        <dbReference type="ARBA" id="ARBA00023125"/>
    </source>
</evidence>
<dbReference type="PANTHER" id="PTHR45990:SF1">
    <property type="entry name" value="DNA REPAIR PROTEIN REV1"/>
    <property type="match status" value="1"/>
</dbReference>
<organism evidence="17 18">
    <name type="scientific">Sphagnum troendelagicum</name>
    <dbReference type="NCBI Taxonomy" id="128251"/>
    <lineage>
        <taxon>Eukaryota</taxon>
        <taxon>Viridiplantae</taxon>
        <taxon>Streptophyta</taxon>
        <taxon>Embryophyta</taxon>
        <taxon>Bryophyta</taxon>
        <taxon>Sphagnophytina</taxon>
        <taxon>Sphagnopsida</taxon>
        <taxon>Sphagnales</taxon>
        <taxon>Sphagnaceae</taxon>
        <taxon>Sphagnum</taxon>
    </lineage>
</organism>
<dbReference type="Pfam" id="PF16589">
    <property type="entry name" value="BRCT_2"/>
    <property type="match status" value="1"/>
</dbReference>
<dbReference type="SMART" id="SM00292">
    <property type="entry name" value="BRCT"/>
    <property type="match status" value="1"/>
</dbReference>
<evidence type="ECO:0000256" key="7">
    <source>
        <dbReference type="ARBA" id="ARBA00022723"/>
    </source>
</evidence>
<dbReference type="PROSITE" id="PS50173">
    <property type="entry name" value="UMUC"/>
    <property type="match status" value="1"/>
</dbReference>
<dbReference type="InterPro" id="IPR053848">
    <property type="entry name" value="IMS_HHH_1"/>
</dbReference>
<dbReference type="Gene3D" id="3.30.70.270">
    <property type="match status" value="1"/>
</dbReference>
<comment type="function">
    <text evidence="13">Deoxycytidyl transferase involved in DNA repair. Transfers a dCMP residue from dCTP to the 3'-end of a DNA primer in a template-dependent reaction. May assist in the first step in the bypass of abasic lesions by the insertion of a nucleotide opposite the lesion. Required for normal induction of mutations by physical and chemical agents.</text>
</comment>
<comment type="subcellular location">
    <subcellularLocation>
        <location evidence="1 13">Nucleus</location>
    </subcellularLocation>
</comment>
<evidence type="ECO:0000256" key="4">
    <source>
        <dbReference type="ARBA" id="ARBA00022634"/>
    </source>
</evidence>
<dbReference type="Pfam" id="PF14377">
    <property type="entry name" value="UBM"/>
    <property type="match status" value="2"/>
</dbReference>
<sequence length="1206" mass="132511">MANEEGIEIKPRMEEDDDERSSAARKKRKELEVAAASGMAWGAKSFSAAKISSIREKDPGSISDFGRYMAEKRRKLHVQYDSDSANKLLSGATAAAAAQHSKEGHLAVVDNNSTKNLFKGVSIWVDGFTIPSHQELRHLMLRYGGIFENYFRRDLVTHIICCTLPDSKIKDPRSLSRGLPIVRPEWIVDSIAAARVLPWGTYQPQRIAFEHPHQRTLQSSFKHIDGPAATSSKEADPTHLEGVNAQMLHPRFDSKTESGETLLNSAERLQITAEGVHVPHPPSPGGDDLQPTEACAHRIDARERPMLPNPESLKRIHEESGVIARKISSETSSLAQNAVRTHSTIGDKNFVQNYYKNSRLHFIGTWRNRYQSLVGALARNKRPNNKLENPDIKVTSIPTIIHIDMDCFFVAVVIRERRELDGKPVAVCHSDSARGTAEISSANYPARSFGIRAGMFVRDAKARCPDLEIVPYNFEAYEQVADQVYDILHHHCSTVQAISCDEAFLDVTGEGDPNQIATTIRQEIFDMTKCTASAGIAGNMLLARLATRKAKPNGQFYIPPADVEKFITGLSVDDLPGVGWMLRNKLHSHKLYKCSDLLSVSKSFLQREFGQKTGNMLWSYARGSDVRQVQPAQERKSIGAEVNWGVRFLCPEDAEHFLVSLSNEVSARLQTAAARGKTITLKVKRRKEGEGEPVKFMGCGVCDNFSRSESVACATDSAEVLLQISRQLFNSFHLDVCEVRGVGLQVTKLESVALAQPSSCGQTGQQQALESWLAQQPKPVAVKEPPGLKDSISVQEVKSFSTESDQPPNTNSGITDDSKLCPDPLAKEQLAPSVVLQAVSEAPMGTDAKVNISSKASTGVNGRLQSWGKKTDKKPASAPMGLPPISEIDPSVLASLPPEIVAEIQEAYGELLSHPLPIPSKSKGSSSTVHSFSPKKMDNVTLNNKVEQMTHRGQKCKSGQTGERKELGLQPGEPSGLASENDSEIMALPPASQLDLSVMEALPLAMRREIEQEYKRQRPDGRPRPQLPQSLKVKQQASKSARSLSTCVQDSHGPSSSESAVKKQAIELALLDDLWLGSPPKWVTLFKRTKVAGLNSLQLLSEHYVAGMSSSKCLSSIFLSLLPCLMEDSGPTTQTEVQTVIQSCVELVKQYTQLTVAHNVEEVYLVMRIMKRMGRKSSLWKAVEDLAVPSIQVIVGACYGGVFANY</sequence>
<dbReference type="InterPro" id="IPR017961">
    <property type="entry name" value="DNA_pol_Y-fam_little_finger"/>
</dbReference>
<dbReference type="PIRSF" id="PIRSF036573">
    <property type="entry name" value="REV1"/>
    <property type="match status" value="1"/>
</dbReference>
<dbReference type="InterPro" id="IPR001357">
    <property type="entry name" value="BRCT_dom"/>
</dbReference>
<dbReference type="CDD" id="cd17719">
    <property type="entry name" value="BRCT_Rev1"/>
    <property type="match status" value="1"/>
</dbReference>
<dbReference type="EMBL" id="OZ019896">
    <property type="protein sequence ID" value="CAK9222660.1"/>
    <property type="molecule type" value="Genomic_DNA"/>
</dbReference>
<feature type="compositionally biased region" description="Polar residues" evidence="14">
    <location>
        <begin position="796"/>
        <end position="815"/>
    </location>
</feature>
<keyword evidence="7" id="KW-0479">Metal-binding</keyword>
<dbReference type="SUPFAM" id="SSF52113">
    <property type="entry name" value="BRCT domain"/>
    <property type="match status" value="1"/>
</dbReference>
<dbReference type="InterPro" id="IPR001126">
    <property type="entry name" value="UmuC"/>
</dbReference>
<reference evidence="17" key="1">
    <citation type="submission" date="2024-02" db="EMBL/GenBank/DDBJ databases">
        <authorList>
            <consortium name="ELIXIR-Norway"/>
            <consortium name="Elixir Norway"/>
        </authorList>
    </citation>
    <scope>NUCLEOTIDE SEQUENCE</scope>
</reference>
<dbReference type="InterPro" id="IPR025527">
    <property type="entry name" value="HUWE1/Rev1_UBM"/>
</dbReference>
<dbReference type="EC" id="2.7.7.-" evidence="13"/>
<dbReference type="PROSITE" id="PS50172">
    <property type="entry name" value="BRCT"/>
    <property type="match status" value="1"/>
</dbReference>
<evidence type="ECO:0000259" key="16">
    <source>
        <dbReference type="PROSITE" id="PS50173"/>
    </source>
</evidence>
<feature type="region of interest" description="Disordered" evidence="14">
    <location>
        <begin position="1"/>
        <end position="27"/>
    </location>
</feature>
<protein>
    <recommendedName>
        <fullName evidence="3 13">DNA repair protein REV1</fullName>
        <ecNumber evidence="13">2.7.7.-</ecNumber>
    </recommendedName>
</protein>
<dbReference type="InterPro" id="IPR036775">
    <property type="entry name" value="DNA_pol_Y-fam_lit_finger_sf"/>
</dbReference>
<dbReference type="Gene3D" id="3.40.1170.60">
    <property type="match status" value="1"/>
</dbReference>
<evidence type="ECO:0000313" key="17">
    <source>
        <dbReference type="EMBL" id="CAK9222660.1"/>
    </source>
</evidence>
<dbReference type="InterPro" id="IPR043128">
    <property type="entry name" value="Rev_trsase/Diguanyl_cyclase"/>
</dbReference>
<comment type="similarity">
    <text evidence="2 13">Belongs to the DNA polymerase type-Y family.</text>
</comment>
<evidence type="ECO:0000256" key="12">
    <source>
        <dbReference type="ARBA" id="ARBA00023242"/>
    </source>
</evidence>
<keyword evidence="9" id="KW-0460">Magnesium</keyword>
<keyword evidence="4 13" id="KW-0237">DNA synthesis</keyword>
<keyword evidence="12 13" id="KW-0539">Nucleus</keyword>
<evidence type="ECO:0000256" key="14">
    <source>
        <dbReference type="SAM" id="MobiDB-lite"/>
    </source>
</evidence>
<keyword evidence="8 13" id="KW-0227">DNA damage</keyword>
<dbReference type="Gene3D" id="6.10.250.1490">
    <property type="match status" value="1"/>
</dbReference>
<dbReference type="Pfam" id="PF11799">
    <property type="entry name" value="IMS_C"/>
    <property type="match status" value="1"/>
</dbReference>
<feature type="region of interest" description="Disordered" evidence="14">
    <location>
        <begin position="1014"/>
        <end position="1035"/>
    </location>
</feature>
<dbReference type="Gene3D" id="3.30.1490.100">
    <property type="entry name" value="DNA polymerase, Y-family, little finger domain"/>
    <property type="match status" value="1"/>
</dbReference>
<dbReference type="Pfam" id="PF21999">
    <property type="entry name" value="IMS_HHH_1"/>
    <property type="match status" value="1"/>
</dbReference>
<dbReference type="Pfam" id="PF00817">
    <property type="entry name" value="IMS"/>
    <property type="match status" value="1"/>
</dbReference>
<evidence type="ECO:0000256" key="1">
    <source>
        <dbReference type="ARBA" id="ARBA00004123"/>
    </source>
</evidence>
<evidence type="ECO:0000256" key="6">
    <source>
        <dbReference type="ARBA" id="ARBA00022695"/>
    </source>
</evidence>
<proteinExistence type="inferred from homology"/>
<evidence type="ECO:0000256" key="5">
    <source>
        <dbReference type="ARBA" id="ARBA00022679"/>
    </source>
</evidence>
<dbReference type="NCBIfam" id="NF002677">
    <property type="entry name" value="PRK02406.1"/>
    <property type="match status" value="1"/>
</dbReference>
<keyword evidence="10 13" id="KW-0238">DNA-binding</keyword>
<gene>
    <name evidence="17" type="ORF">CSSPTR1EN2_LOCUS16279</name>
</gene>
<keyword evidence="18" id="KW-1185">Reference proteome</keyword>
<evidence type="ECO:0000256" key="11">
    <source>
        <dbReference type="ARBA" id="ARBA00023204"/>
    </source>
</evidence>
<dbReference type="Gene3D" id="3.40.50.10190">
    <property type="entry name" value="BRCT domain"/>
    <property type="match status" value="1"/>
</dbReference>
<feature type="domain" description="UmuC" evidence="16">
    <location>
        <begin position="400"/>
        <end position="579"/>
    </location>
</feature>
<keyword evidence="5 13" id="KW-0808">Transferase</keyword>
<keyword evidence="6 13" id="KW-0548">Nucleotidyltransferase</keyword>
<dbReference type="PANTHER" id="PTHR45990">
    <property type="entry name" value="DNA REPAIR PROTEIN REV1"/>
    <property type="match status" value="1"/>
</dbReference>
<evidence type="ECO:0000256" key="8">
    <source>
        <dbReference type="ARBA" id="ARBA00022763"/>
    </source>
</evidence>
<dbReference type="Proteomes" id="UP001497512">
    <property type="component" value="Chromosome 4"/>
</dbReference>
<feature type="region of interest" description="Disordered" evidence="14">
    <location>
        <begin position="856"/>
        <end position="883"/>
    </location>
</feature>
<dbReference type="Gene3D" id="1.10.150.20">
    <property type="entry name" value="5' to 3' exonuclease, C-terminal subdomain"/>
    <property type="match status" value="1"/>
</dbReference>
<dbReference type="SUPFAM" id="SSF100879">
    <property type="entry name" value="Lesion bypass DNA polymerase (Y-family), little finger domain"/>
    <property type="match status" value="1"/>
</dbReference>
<dbReference type="CDD" id="cd01701">
    <property type="entry name" value="PolY_Rev1"/>
    <property type="match status" value="1"/>
</dbReference>
<accession>A0ABP0UIG2</accession>
<evidence type="ECO:0000313" key="18">
    <source>
        <dbReference type="Proteomes" id="UP001497512"/>
    </source>
</evidence>
<evidence type="ECO:0000256" key="3">
    <source>
        <dbReference type="ARBA" id="ARBA00020399"/>
    </source>
</evidence>